<evidence type="ECO:0000313" key="3">
    <source>
        <dbReference type="Proteomes" id="UP000625711"/>
    </source>
</evidence>
<feature type="region of interest" description="Disordered" evidence="1">
    <location>
        <begin position="1"/>
        <end position="90"/>
    </location>
</feature>
<protein>
    <submittedName>
        <fullName evidence="2">Uncharacterized protein</fullName>
    </submittedName>
</protein>
<proteinExistence type="predicted"/>
<organism evidence="2 3">
    <name type="scientific">Rhynchophorus ferrugineus</name>
    <name type="common">Red palm weevil</name>
    <name type="synonym">Curculio ferrugineus</name>
    <dbReference type="NCBI Taxonomy" id="354439"/>
    <lineage>
        <taxon>Eukaryota</taxon>
        <taxon>Metazoa</taxon>
        <taxon>Ecdysozoa</taxon>
        <taxon>Arthropoda</taxon>
        <taxon>Hexapoda</taxon>
        <taxon>Insecta</taxon>
        <taxon>Pterygota</taxon>
        <taxon>Neoptera</taxon>
        <taxon>Endopterygota</taxon>
        <taxon>Coleoptera</taxon>
        <taxon>Polyphaga</taxon>
        <taxon>Cucujiformia</taxon>
        <taxon>Curculionidae</taxon>
        <taxon>Dryophthorinae</taxon>
        <taxon>Rhynchophorus</taxon>
    </lineage>
</organism>
<reference evidence="2" key="1">
    <citation type="submission" date="2020-08" db="EMBL/GenBank/DDBJ databases">
        <title>Genome sequencing and assembly of the red palm weevil Rhynchophorus ferrugineus.</title>
        <authorList>
            <person name="Dias G.B."/>
            <person name="Bergman C.M."/>
            <person name="Manee M."/>
        </authorList>
    </citation>
    <scope>NUCLEOTIDE SEQUENCE</scope>
    <source>
        <strain evidence="2">AA-2017</strain>
        <tissue evidence="2">Whole larva</tissue>
    </source>
</reference>
<sequence length="188" mass="21119">RNSHAFSKETRERQEGSREKEQEGERESKQEGFSLSHLQEQQTRYRHSTNGWRHGGNAPQRARHGRQNRLGARDGGRRRGRARRRSPIDDEGFAITAAAAKRSSWRRGRMGGVRVHGHSRGLQASDCCGRQPRNNTRVKKRLFPDRGGTGGVLVVSVVVTSGDCGIGPRIFPWSDLDEELSQATELLI</sequence>
<accession>A0A834HMS1</accession>
<dbReference type="AlphaFoldDB" id="A0A834HMS1"/>
<feature type="non-terminal residue" evidence="2">
    <location>
        <position position="1"/>
    </location>
</feature>
<evidence type="ECO:0000313" key="2">
    <source>
        <dbReference type="EMBL" id="KAF7264383.1"/>
    </source>
</evidence>
<name>A0A834HMS1_RHYFE</name>
<dbReference type="Proteomes" id="UP000625711">
    <property type="component" value="Unassembled WGS sequence"/>
</dbReference>
<feature type="compositionally biased region" description="Polar residues" evidence="1">
    <location>
        <begin position="31"/>
        <end position="42"/>
    </location>
</feature>
<evidence type="ECO:0000256" key="1">
    <source>
        <dbReference type="SAM" id="MobiDB-lite"/>
    </source>
</evidence>
<keyword evidence="3" id="KW-1185">Reference proteome</keyword>
<feature type="compositionally biased region" description="Basic and acidic residues" evidence="1">
    <location>
        <begin position="1"/>
        <end position="30"/>
    </location>
</feature>
<dbReference type="EMBL" id="JAACXV010017215">
    <property type="protein sequence ID" value="KAF7264383.1"/>
    <property type="molecule type" value="Genomic_DNA"/>
</dbReference>
<comment type="caution">
    <text evidence="2">The sequence shown here is derived from an EMBL/GenBank/DDBJ whole genome shotgun (WGS) entry which is preliminary data.</text>
</comment>
<gene>
    <name evidence="2" type="ORF">GWI33_023326</name>
</gene>